<name>A0A0K1PP53_9BACT</name>
<evidence type="ECO:0000256" key="2">
    <source>
        <dbReference type="ARBA" id="ARBA00022723"/>
    </source>
</evidence>
<dbReference type="AlphaFoldDB" id="A0A0K1PP53"/>
<evidence type="ECO:0000256" key="1">
    <source>
        <dbReference type="ARBA" id="ARBA00005495"/>
    </source>
</evidence>
<feature type="domain" description="CENP-V/GFA" evidence="4">
    <location>
        <begin position="5"/>
        <end position="33"/>
    </location>
</feature>
<keyword evidence="2" id="KW-0479">Metal-binding</keyword>
<comment type="similarity">
    <text evidence="1">Belongs to the Gfa family.</text>
</comment>
<dbReference type="SUPFAM" id="SSF51316">
    <property type="entry name" value="Mss4-like"/>
    <property type="match status" value="1"/>
</dbReference>
<dbReference type="InterPro" id="IPR006913">
    <property type="entry name" value="CENP-V/GFA"/>
</dbReference>
<dbReference type="KEGG" id="llu:AKJ09_01962"/>
<gene>
    <name evidence="5" type="ORF">AKJ09_01962</name>
</gene>
<evidence type="ECO:0000256" key="3">
    <source>
        <dbReference type="ARBA" id="ARBA00022833"/>
    </source>
</evidence>
<evidence type="ECO:0000313" key="5">
    <source>
        <dbReference type="EMBL" id="AKU95298.1"/>
    </source>
</evidence>
<proteinExistence type="inferred from homology"/>
<dbReference type="RefSeq" id="WP_146646765.1">
    <property type="nucleotide sequence ID" value="NZ_CP012333.1"/>
</dbReference>
<keyword evidence="3" id="KW-0862">Zinc</keyword>
<protein>
    <recommendedName>
        <fullName evidence="4">CENP-V/GFA domain-containing protein</fullName>
    </recommendedName>
</protein>
<dbReference type="GO" id="GO:0016846">
    <property type="term" value="F:carbon-sulfur lyase activity"/>
    <property type="evidence" value="ECO:0007669"/>
    <property type="project" value="InterPro"/>
</dbReference>
<dbReference type="Gene3D" id="3.90.1590.10">
    <property type="entry name" value="glutathione-dependent formaldehyde- activating enzyme (gfa)"/>
    <property type="match status" value="1"/>
</dbReference>
<evidence type="ECO:0000313" key="6">
    <source>
        <dbReference type="Proteomes" id="UP000064967"/>
    </source>
</evidence>
<dbReference type="Proteomes" id="UP000064967">
    <property type="component" value="Chromosome"/>
</dbReference>
<dbReference type="OrthoDB" id="327703at2"/>
<sequence>MMLLASCRCGQVALEATGAPIVSSVCYCASCQEGGRRLAESSSAPAVVGPDGGTEYVLFRKDRVRFIRGAERLEEQRLKPESPTRRVRATCCNSAMFLDMTKGHWLSFYRKRFSEGAPPIEMRVMTKERPAGVELTEDVPSYAGHSGKFMWRLIGARFAMGFRPRSFTY</sequence>
<dbReference type="Pfam" id="PF04828">
    <property type="entry name" value="GFA"/>
    <property type="match status" value="1"/>
</dbReference>
<dbReference type="STRING" id="1391654.AKJ09_01962"/>
<keyword evidence="6" id="KW-1185">Reference proteome</keyword>
<reference evidence="5 6" key="1">
    <citation type="submission" date="2015-08" db="EMBL/GenBank/DDBJ databases">
        <authorList>
            <person name="Babu N.S."/>
            <person name="Beckwith C.J."/>
            <person name="Beseler K.G."/>
            <person name="Brison A."/>
            <person name="Carone J.V."/>
            <person name="Caskin T.P."/>
            <person name="Diamond M."/>
            <person name="Durham M.E."/>
            <person name="Foxe J.M."/>
            <person name="Go M."/>
            <person name="Henderson B.A."/>
            <person name="Jones I.B."/>
            <person name="McGettigan J.A."/>
            <person name="Micheletti S.J."/>
            <person name="Nasrallah M.E."/>
            <person name="Ortiz D."/>
            <person name="Piller C.R."/>
            <person name="Privatt S.R."/>
            <person name="Schneider S.L."/>
            <person name="Sharp S."/>
            <person name="Smith T.C."/>
            <person name="Stanton J.D."/>
            <person name="Ullery H.E."/>
            <person name="Wilson R.J."/>
            <person name="Serrano M.G."/>
            <person name="Buck G."/>
            <person name="Lee V."/>
            <person name="Wang Y."/>
            <person name="Carvalho R."/>
            <person name="Voegtly L."/>
            <person name="Shi R."/>
            <person name="Duckworth R."/>
            <person name="Johnson A."/>
            <person name="Loviza R."/>
            <person name="Walstead R."/>
            <person name="Shah Z."/>
            <person name="Kiflezghi M."/>
            <person name="Wade K."/>
            <person name="Ball S.L."/>
            <person name="Bradley K.W."/>
            <person name="Asai D.J."/>
            <person name="Bowman C.A."/>
            <person name="Russell D.A."/>
            <person name="Pope W.H."/>
            <person name="Jacobs-Sera D."/>
            <person name="Hendrix R.W."/>
            <person name="Hatfull G.F."/>
        </authorList>
    </citation>
    <scope>NUCLEOTIDE SEQUENCE [LARGE SCALE GENOMIC DNA]</scope>
    <source>
        <strain evidence="5 6">DSM 27648</strain>
    </source>
</reference>
<dbReference type="InterPro" id="IPR011057">
    <property type="entry name" value="Mss4-like_sf"/>
</dbReference>
<dbReference type="EMBL" id="CP012333">
    <property type="protein sequence ID" value="AKU95298.1"/>
    <property type="molecule type" value="Genomic_DNA"/>
</dbReference>
<organism evidence="5 6">
    <name type="scientific">Labilithrix luteola</name>
    <dbReference type="NCBI Taxonomy" id="1391654"/>
    <lineage>
        <taxon>Bacteria</taxon>
        <taxon>Pseudomonadati</taxon>
        <taxon>Myxococcota</taxon>
        <taxon>Polyangia</taxon>
        <taxon>Polyangiales</taxon>
        <taxon>Labilitrichaceae</taxon>
        <taxon>Labilithrix</taxon>
    </lineage>
</organism>
<evidence type="ECO:0000259" key="4">
    <source>
        <dbReference type="Pfam" id="PF04828"/>
    </source>
</evidence>
<accession>A0A0K1PP53</accession>
<dbReference type="GO" id="GO:0046872">
    <property type="term" value="F:metal ion binding"/>
    <property type="evidence" value="ECO:0007669"/>
    <property type="project" value="UniProtKB-KW"/>
</dbReference>